<reference evidence="1 2" key="1">
    <citation type="journal article" date="2016" name="Int. J. Syst. Evol. Microbiol.">
        <title>Descriptions of Anaerotaenia torta gen. nov., sp. nov. and Anaerocolumna cellulosilytica gen. nov., sp. nov. isolated from a methanogenic reactor of cattle waste.</title>
        <authorList>
            <person name="Uek A."/>
            <person name="Ohtaki Y."/>
            <person name="Kaku N."/>
            <person name="Ueki K."/>
        </authorList>
    </citation>
    <scope>NUCLEOTIDE SEQUENCE [LARGE SCALE GENOMIC DNA]</scope>
    <source>
        <strain evidence="1 2">SN021</strain>
    </source>
</reference>
<proteinExistence type="predicted"/>
<evidence type="ECO:0000313" key="2">
    <source>
        <dbReference type="Proteomes" id="UP000515561"/>
    </source>
</evidence>
<protein>
    <submittedName>
        <fullName evidence="1">Uncharacterized protein</fullName>
    </submittedName>
</protein>
<gene>
    <name evidence="1" type="ORF">acsn021_43790</name>
</gene>
<dbReference type="AlphaFoldDB" id="A0A6S6RBD5"/>
<dbReference type="Proteomes" id="UP000515561">
    <property type="component" value="Chromosome"/>
</dbReference>
<evidence type="ECO:0000313" key="1">
    <source>
        <dbReference type="EMBL" id="BCJ96810.1"/>
    </source>
</evidence>
<keyword evidence="2" id="KW-1185">Reference proteome</keyword>
<name>A0A6S6RBD5_9FIRM</name>
<dbReference type="RefSeq" id="WP_184096087.1">
    <property type="nucleotide sequence ID" value="NZ_AP023367.1"/>
</dbReference>
<sequence length="163" mass="18907">MTICPKCKKIYKRNRPHICNCDRKNQPMTIEIRYELVGVVVKLLERGFKVVFASCDTYPIYADNPQIKSTTIMVELGDLYPEAMLEGLPPDWMQYEYHRVANDIISEYKYTGLSCTEYHPVGESDEGSIDFTKMIMLSNLESWLDDRAPESFYAVWRLAGVLM</sequence>
<dbReference type="KEGG" id="acel:acsn021_43790"/>
<dbReference type="EMBL" id="AP023367">
    <property type="protein sequence ID" value="BCJ96810.1"/>
    <property type="molecule type" value="Genomic_DNA"/>
</dbReference>
<organism evidence="1 2">
    <name type="scientific">Anaerocolumna cellulosilytica</name>
    <dbReference type="NCBI Taxonomy" id="433286"/>
    <lineage>
        <taxon>Bacteria</taxon>
        <taxon>Bacillati</taxon>
        <taxon>Bacillota</taxon>
        <taxon>Clostridia</taxon>
        <taxon>Lachnospirales</taxon>
        <taxon>Lachnospiraceae</taxon>
        <taxon>Anaerocolumna</taxon>
    </lineage>
</organism>
<accession>A0A6S6RBD5</accession>